<evidence type="ECO:0000256" key="6">
    <source>
        <dbReference type="ARBA" id="ARBA00023136"/>
    </source>
</evidence>
<dbReference type="InterPro" id="IPR011014">
    <property type="entry name" value="MscS_channel_TM-2"/>
</dbReference>
<evidence type="ECO:0000256" key="7">
    <source>
        <dbReference type="SAM" id="Phobius"/>
    </source>
</evidence>
<feature type="transmembrane region" description="Helical" evidence="7">
    <location>
        <begin position="163"/>
        <end position="182"/>
    </location>
</feature>
<feature type="transmembrane region" description="Helical" evidence="7">
    <location>
        <begin position="304"/>
        <end position="322"/>
    </location>
</feature>
<organism evidence="10 11">
    <name type="scientific">Microvirga brassicacearum</name>
    <dbReference type="NCBI Taxonomy" id="2580413"/>
    <lineage>
        <taxon>Bacteria</taxon>
        <taxon>Pseudomonadati</taxon>
        <taxon>Pseudomonadota</taxon>
        <taxon>Alphaproteobacteria</taxon>
        <taxon>Hyphomicrobiales</taxon>
        <taxon>Methylobacteriaceae</taxon>
        <taxon>Microvirga</taxon>
    </lineage>
</organism>
<keyword evidence="3" id="KW-1003">Cell membrane</keyword>
<dbReference type="InterPro" id="IPR023408">
    <property type="entry name" value="MscS_beta-dom_sf"/>
</dbReference>
<feature type="transmembrane region" description="Helical" evidence="7">
    <location>
        <begin position="203"/>
        <end position="221"/>
    </location>
</feature>
<feature type="transmembrane region" description="Helical" evidence="7">
    <location>
        <begin position="129"/>
        <end position="151"/>
    </location>
</feature>
<dbReference type="InterPro" id="IPR045276">
    <property type="entry name" value="YbiO_bact"/>
</dbReference>
<sequence>MRPSRRAQHSDAVEPSKMLRLAEKNPLFSTATQGKTMAETDLMHDPTELMTHLEEASGTLERGFLSRLAALRHSGEDWTSLQATLQAKGLSLGSLILLLVGTALVTYLLIVAIRVFLRSRIGKDHGWKRGAMVVASTALALVLIFVATRFATADPDLRRVLRIWAFAIALFCLMRAALMAMFGAKHQEAAVVAAPPAHRFRDTVSFAILWALVGISISATLRVYQAGPGFRDLVSTLLVAAPVTFLLAYAYWRHRTAVRTLIAPPDTQSRGRRRLAASWPWIAIAVLVLTVVVLEIGFTLGRPLPPLAIVLTLLLVLAAPHLDDIVARWSERGIASPDTSIVALALRRTTRFVIAIAILCLLVYLWVVPVLTAFGVEAAAVARSVTELGLIALVAAFLWNAVGALVSRAAQAEGHGASSEEVEGPRTRLGTLLPLLSGVVKMTILSVTLLTFLVAIGINVWPIIGGLSIFGIAIGFGSQTLVKDVVSGLFFLIDDAFRLGEYIETPGAKGTVEKISVRSVSLRNARGALASVPYGQIGKVINFSRGWVIEKLVFRVAFDTDVELVRKLFKTIGQEIADDPELSPDLLEPFKSQGISAVEDGTLIIRGKFKARAGKQFAVKKAVLTAVQKAFRENDIHAVPKPIGSMTAP</sequence>
<dbReference type="SUPFAM" id="SSF82861">
    <property type="entry name" value="Mechanosensitive channel protein MscS (YggB), transmembrane region"/>
    <property type="match status" value="1"/>
</dbReference>
<feature type="transmembrane region" description="Helical" evidence="7">
    <location>
        <begin position="279"/>
        <end position="298"/>
    </location>
</feature>
<dbReference type="InterPro" id="IPR010920">
    <property type="entry name" value="LSM_dom_sf"/>
</dbReference>
<feature type="transmembrane region" description="Helical" evidence="7">
    <location>
        <begin position="233"/>
        <end position="252"/>
    </location>
</feature>
<evidence type="ECO:0000256" key="3">
    <source>
        <dbReference type="ARBA" id="ARBA00022475"/>
    </source>
</evidence>
<evidence type="ECO:0000313" key="10">
    <source>
        <dbReference type="EMBL" id="KAB0268330.1"/>
    </source>
</evidence>
<evidence type="ECO:0000256" key="5">
    <source>
        <dbReference type="ARBA" id="ARBA00022989"/>
    </source>
</evidence>
<dbReference type="Pfam" id="PF00924">
    <property type="entry name" value="MS_channel_2nd"/>
    <property type="match status" value="1"/>
</dbReference>
<dbReference type="EMBL" id="VCMV01000006">
    <property type="protein sequence ID" value="KAB0268330.1"/>
    <property type="molecule type" value="Genomic_DNA"/>
</dbReference>
<dbReference type="GO" id="GO:0008381">
    <property type="term" value="F:mechanosensitive monoatomic ion channel activity"/>
    <property type="evidence" value="ECO:0007669"/>
    <property type="project" value="InterPro"/>
</dbReference>
<dbReference type="Pfam" id="PF21082">
    <property type="entry name" value="MS_channel_3rd"/>
    <property type="match status" value="1"/>
</dbReference>
<dbReference type="Proteomes" id="UP000325684">
    <property type="component" value="Unassembled WGS sequence"/>
</dbReference>
<dbReference type="OrthoDB" id="9814206at2"/>
<reference evidence="10 11" key="1">
    <citation type="journal article" date="2019" name="Microorganisms">
        <title>Genome Insights into the Novel Species Microvirga brassicacearum, a Rapeseed Endophyte with Biotechnological Potential.</title>
        <authorList>
            <person name="Jimenez-Gomez A."/>
            <person name="Saati-Santamaria Z."/>
            <person name="Igual J.M."/>
            <person name="Rivas R."/>
            <person name="Mateos P.F."/>
            <person name="Garcia-Fraile P."/>
        </authorList>
    </citation>
    <scope>NUCLEOTIDE SEQUENCE [LARGE SCALE GENOMIC DNA]</scope>
    <source>
        <strain evidence="10 11">CDVBN77</strain>
    </source>
</reference>
<evidence type="ECO:0000259" key="8">
    <source>
        <dbReference type="Pfam" id="PF00924"/>
    </source>
</evidence>
<feature type="transmembrane region" description="Helical" evidence="7">
    <location>
        <begin position="388"/>
        <end position="410"/>
    </location>
</feature>
<keyword evidence="4 7" id="KW-0812">Transmembrane</keyword>
<evidence type="ECO:0000313" key="11">
    <source>
        <dbReference type="Proteomes" id="UP000325684"/>
    </source>
</evidence>
<dbReference type="InterPro" id="IPR006685">
    <property type="entry name" value="MscS_channel_2nd"/>
</dbReference>
<dbReference type="PANTHER" id="PTHR30460">
    <property type="entry name" value="MODERATE CONDUCTANCE MECHANOSENSITIVE CHANNEL YBIO"/>
    <property type="match status" value="1"/>
</dbReference>
<feature type="domain" description="Mechanosensitive ion channel MscS C-terminal" evidence="9">
    <location>
        <begin position="551"/>
        <end position="637"/>
    </location>
</feature>
<comment type="caution">
    <text evidence="10">The sequence shown here is derived from an EMBL/GenBank/DDBJ whole genome shotgun (WGS) entry which is preliminary data.</text>
</comment>
<evidence type="ECO:0000256" key="4">
    <source>
        <dbReference type="ARBA" id="ARBA00022692"/>
    </source>
</evidence>
<feature type="transmembrane region" description="Helical" evidence="7">
    <location>
        <begin position="460"/>
        <end position="482"/>
    </location>
</feature>
<evidence type="ECO:0000256" key="2">
    <source>
        <dbReference type="ARBA" id="ARBA00008017"/>
    </source>
</evidence>
<evidence type="ECO:0000256" key="1">
    <source>
        <dbReference type="ARBA" id="ARBA00004651"/>
    </source>
</evidence>
<dbReference type="Gene3D" id="1.10.287.1260">
    <property type="match status" value="1"/>
</dbReference>
<dbReference type="Gene3D" id="2.30.30.60">
    <property type="match status" value="1"/>
</dbReference>
<feature type="domain" description="Mechanosensitive ion channel MscS" evidence="8">
    <location>
        <begin position="480"/>
        <end position="545"/>
    </location>
</feature>
<keyword evidence="11" id="KW-1185">Reference proteome</keyword>
<dbReference type="InterPro" id="IPR011066">
    <property type="entry name" value="MscS_channel_C_sf"/>
</dbReference>
<dbReference type="AlphaFoldDB" id="A0A5N3PF55"/>
<dbReference type="SUPFAM" id="SSF82689">
    <property type="entry name" value="Mechanosensitive channel protein MscS (YggB), C-terminal domain"/>
    <property type="match status" value="1"/>
</dbReference>
<dbReference type="Gene3D" id="3.30.70.100">
    <property type="match status" value="1"/>
</dbReference>
<accession>A0A5N3PF55</accession>
<name>A0A5N3PF55_9HYPH</name>
<comment type="subcellular location">
    <subcellularLocation>
        <location evidence="1">Cell membrane</location>
        <topology evidence="1">Multi-pass membrane protein</topology>
    </subcellularLocation>
</comment>
<evidence type="ECO:0000259" key="9">
    <source>
        <dbReference type="Pfam" id="PF21082"/>
    </source>
</evidence>
<proteinExistence type="inferred from homology"/>
<dbReference type="SUPFAM" id="SSF50182">
    <property type="entry name" value="Sm-like ribonucleoproteins"/>
    <property type="match status" value="1"/>
</dbReference>
<keyword evidence="5 7" id="KW-1133">Transmembrane helix</keyword>
<dbReference type="InterPro" id="IPR049278">
    <property type="entry name" value="MS_channel_C"/>
</dbReference>
<protein>
    <submittedName>
        <fullName evidence="10">Mechanosensitive ion channel family protein</fullName>
    </submittedName>
</protein>
<gene>
    <name evidence="10" type="ORF">FEZ63_04845</name>
</gene>
<dbReference type="PANTHER" id="PTHR30460:SF0">
    <property type="entry name" value="MODERATE CONDUCTANCE MECHANOSENSITIVE CHANNEL YBIO"/>
    <property type="match status" value="1"/>
</dbReference>
<feature type="transmembrane region" description="Helical" evidence="7">
    <location>
        <begin position="95"/>
        <end position="117"/>
    </location>
</feature>
<comment type="similarity">
    <text evidence="2">Belongs to the MscS (TC 1.A.23) family.</text>
</comment>
<feature type="transmembrane region" description="Helical" evidence="7">
    <location>
        <begin position="352"/>
        <end position="376"/>
    </location>
</feature>
<keyword evidence="6 7" id="KW-0472">Membrane</keyword>
<dbReference type="GO" id="GO:0005886">
    <property type="term" value="C:plasma membrane"/>
    <property type="evidence" value="ECO:0007669"/>
    <property type="project" value="UniProtKB-SubCell"/>
</dbReference>